<evidence type="ECO:0000256" key="3">
    <source>
        <dbReference type="ARBA" id="ARBA00022777"/>
    </source>
</evidence>
<keyword evidence="9" id="KW-1185">Reference proteome</keyword>
<proteinExistence type="predicted"/>
<dbReference type="Pfam" id="PF04265">
    <property type="entry name" value="TPK_B1_binding"/>
    <property type="match status" value="1"/>
</dbReference>
<dbReference type="InterPro" id="IPR007373">
    <property type="entry name" value="Thiamin_PyroPKinase_B1-bd"/>
</dbReference>
<evidence type="ECO:0000313" key="8">
    <source>
        <dbReference type="EMBL" id="TFZ39259.1"/>
    </source>
</evidence>
<evidence type="ECO:0000313" key="9">
    <source>
        <dbReference type="Proteomes" id="UP000296883"/>
    </source>
</evidence>
<dbReference type="GO" id="GO:0004788">
    <property type="term" value="F:thiamine diphosphokinase activity"/>
    <property type="evidence" value="ECO:0007669"/>
    <property type="project" value="UniProtKB-UniRule"/>
</dbReference>
<organism evidence="8 10">
    <name type="scientific">Vagococcus xieshaowenii</name>
    <dbReference type="NCBI Taxonomy" id="2562451"/>
    <lineage>
        <taxon>Bacteria</taxon>
        <taxon>Bacillati</taxon>
        <taxon>Bacillota</taxon>
        <taxon>Bacilli</taxon>
        <taxon>Lactobacillales</taxon>
        <taxon>Enterococcaceae</taxon>
        <taxon>Vagococcus</taxon>
    </lineage>
</organism>
<evidence type="ECO:0000256" key="1">
    <source>
        <dbReference type="ARBA" id="ARBA00022679"/>
    </source>
</evidence>
<dbReference type="GO" id="GO:0005524">
    <property type="term" value="F:ATP binding"/>
    <property type="evidence" value="ECO:0007669"/>
    <property type="project" value="UniProtKB-KW"/>
</dbReference>
<keyword evidence="1 8" id="KW-0808">Transferase</keyword>
<dbReference type="CDD" id="cd07995">
    <property type="entry name" value="TPK"/>
    <property type="match status" value="1"/>
</dbReference>
<evidence type="ECO:0000256" key="2">
    <source>
        <dbReference type="ARBA" id="ARBA00022741"/>
    </source>
</evidence>
<evidence type="ECO:0000259" key="6">
    <source>
        <dbReference type="SMART" id="SM00983"/>
    </source>
</evidence>
<reference evidence="8 10" key="1">
    <citation type="submission" date="2019-03" db="EMBL/GenBank/DDBJ databases">
        <title>Vagococcus sp. was isolated fron gut of Carduelis flavirostris.</title>
        <authorList>
            <person name="Ge Y."/>
        </authorList>
    </citation>
    <scope>NUCLEOTIDE SEQUENCE [LARGE SCALE GENOMIC DNA]</scope>
    <source>
        <strain evidence="8 10">CF-210</strain>
    </source>
</reference>
<dbReference type="GO" id="GO:0030975">
    <property type="term" value="F:thiamine binding"/>
    <property type="evidence" value="ECO:0007669"/>
    <property type="project" value="InterPro"/>
</dbReference>
<keyword evidence="2" id="KW-0547">Nucleotide-binding</keyword>
<dbReference type="PANTHER" id="PTHR41299:SF1">
    <property type="entry name" value="THIAMINE PYROPHOSPHOKINASE"/>
    <property type="match status" value="1"/>
</dbReference>
<dbReference type="Proteomes" id="UP000297725">
    <property type="component" value="Unassembled WGS sequence"/>
</dbReference>
<evidence type="ECO:0000313" key="7">
    <source>
        <dbReference type="EMBL" id="QCA28928.1"/>
    </source>
</evidence>
<dbReference type="Proteomes" id="UP000296883">
    <property type="component" value="Chromosome"/>
</dbReference>
<feature type="domain" description="Thiamin pyrophosphokinase thiamin-binding" evidence="6">
    <location>
        <begin position="144"/>
        <end position="208"/>
    </location>
</feature>
<dbReference type="RefSeq" id="WP_135255251.1">
    <property type="nucleotide sequence ID" value="NZ_CP038865.1"/>
</dbReference>
<dbReference type="GO" id="GO:0009229">
    <property type="term" value="P:thiamine diphosphate biosynthetic process"/>
    <property type="evidence" value="ECO:0007669"/>
    <property type="project" value="InterPro"/>
</dbReference>
<reference evidence="7 9" key="2">
    <citation type="journal article" date="2020" name="Int. J. Syst. Evol. Microbiol.">
        <title>Vagococcus xieshaowenii sp. nov., isolated from snow finch (Montifringilla taczanowskii) cloacal content.</title>
        <authorList>
            <person name="Ge Y."/>
            <person name="Yang J."/>
            <person name="Lai X.H."/>
            <person name="Zhang G."/>
            <person name="Jin D."/>
            <person name="Lu S."/>
            <person name="Wang B."/>
            <person name="Huang Y."/>
            <person name="Huang Y."/>
            <person name="Ren Z."/>
            <person name="Zhang X."/>
            <person name="Xu J."/>
        </authorList>
    </citation>
    <scope>NUCLEOTIDE SEQUENCE [LARGE SCALE GENOMIC DNA]</scope>
    <source>
        <strain evidence="9">personal::cf-49</strain>
        <strain evidence="7">Personal::cf-49</strain>
    </source>
</reference>
<dbReference type="SUPFAM" id="SSF63999">
    <property type="entry name" value="Thiamin pyrophosphokinase, catalytic domain"/>
    <property type="match status" value="1"/>
</dbReference>
<evidence type="ECO:0000256" key="5">
    <source>
        <dbReference type="NCBIfam" id="TIGR01378"/>
    </source>
</evidence>
<dbReference type="GO" id="GO:0016301">
    <property type="term" value="F:kinase activity"/>
    <property type="evidence" value="ECO:0007669"/>
    <property type="project" value="UniProtKB-KW"/>
</dbReference>
<gene>
    <name evidence="8" type="ORF">E4031_09655</name>
    <name evidence="7" type="ORF">E4Z98_06210</name>
</gene>
<sequence length="215" mass="24228">MQQVIIAAGGSPSLWPVLDHFSEEAIWIGVDRGSLYLLNHGIQPLVAIGDFDSLIKEEFEQVARQVKEVIKAQPEKDFTDTELAILEVLKRYPDSEITLIGASGGRWDHFLANIWLPFHIGDLSITNKLTIADNQNTMRYFLPGDYVIDKEIDKKYLAFICLTPIEGFTIHDAKYKLTNVEVAFPTSYASNEFVSDTVRFSFTKGVIAVIQSKDK</sequence>
<dbReference type="SMART" id="SM00983">
    <property type="entry name" value="TPK_B1_binding"/>
    <property type="match status" value="1"/>
</dbReference>
<keyword evidence="4" id="KW-0067">ATP-binding</keyword>
<dbReference type="InterPro" id="IPR036759">
    <property type="entry name" value="TPK_catalytic_sf"/>
</dbReference>
<dbReference type="PANTHER" id="PTHR41299">
    <property type="entry name" value="THIAMINE PYROPHOSPHOKINASE"/>
    <property type="match status" value="1"/>
</dbReference>
<dbReference type="EC" id="2.7.6.2" evidence="5"/>
<dbReference type="InterPro" id="IPR006282">
    <property type="entry name" value="Thi_PPkinase"/>
</dbReference>
<dbReference type="EMBL" id="CP038865">
    <property type="protein sequence ID" value="QCA28928.1"/>
    <property type="molecule type" value="Genomic_DNA"/>
</dbReference>
<dbReference type="EMBL" id="SRHU01000037">
    <property type="protein sequence ID" value="TFZ39259.1"/>
    <property type="molecule type" value="Genomic_DNA"/>
</dbReference>
<dbReference type="GO" id="GO:0006772">
    <property type="term" value="P:thiamine metabolic process"/>
    <property type="evidence" value="ECO:0007669"/>
    <property type="project" value="UniProtKB-UniRule"/>
</dbReference>
<dbReference type="InterPro" id="IPR007371">
    <property type="entry name" value="TPK_catalytic"/>
</dbReference>
<keyword evidence="3" id="KW-0418">Kinase</keyword>
<dbReference type="Gene3D" id="3.40.50.10240">
    <property type="entry name" value="Thiamin pyrophosphokinase, catalytic domain"/>
    <property type="match status" value="1"/>
</dbReference>
<dbReference type="InterPro" id="IPR053149">
    <property type="entry name" value="TPK"/>
</dbReference>
<evidence type="ECO:0000313" key="10">
    <source>
        <dbReference type="Proteomes" id="UP000297725"/>
    </source>
</evidence>
<dbReference type="AlphaFoldDB" id="A0AAJ5EED7"/>
<dbReference type="Pfam" id="PF04263">
    <property type="entry name" value="TPK_catalytic"/>
    <property type="match status" value="1"/>
</dbReference>
<name>A0AAJ5EED7_9ENTE</name>
<accession>A0AAJ5EED7</accession>
<protein>
    <recommendedName>
        <fullName evidence="5">Thiamine diphosphokinase</fullName>
        <ecNumber evidence="5">2.7.6.2</ecNumber>
    </recommendedName>
</protein>
<dbReference type="NCBIfam" id="TIGR01378">
    <property type="entry name" value="thi_PPkinase"/>
    <property type="match status" value="1"/>
</dbReference>
<evidence type="ECO:0000256" key="4">
    <source>
        <dbReference type="ARBA" id="ARBA00022840"/>
    </source>
</evidence>